<evidence type="ECO:0000313" key="1">
    <source>
        <dbReference type="EMBL" id="SUV45777.1"/>
    </source>
</evidence>
<reference evidence="1 2" key="1">
    <citation type="submission" date="2018-06" db="EMBL/GenBank/DDBJ databases">
        <authorList>
            <consortium name="Pathogen Informatics"/>
            <person name="Doyle S."/>
        </authorList>
    </citation>
    <scope>NUCLEOTIDE SEQUENCE [LARGE SCALE GENOMIC DNA]</scope>
    <source>
        <strain evidence="1 2">NCTC12862</strain>
    </source>
</reference>
<dbReference type="Proteomes" id="UP000254950">
    <property type="component" value="Unassembled WGS sequence"/>
</dbReference>
<gene>
    <name evidence="1" type="ORF">NCTC12862_01392</name>
</gene>
<proteinExistence type="predicted"/>
<dbReference type="STRING" id="33044.GCA_900005695_01297"/>
<evidence type="ECO:0000313" key="2">
    <source>
        <dbReference type="Proteomes" id="UP000254950"/>
    </source>
</evidence>
<dbReference type="AlphaFoldDB" id="A0A380ZFR2"/>
<organism evidence="1 2">
    <name type="scientific">Bartonella doshiae</name>
    <dbReference type="NCBI Taxonomy" id="33044"/>
    <lineage>
        <taxon>Bacteria</taxon>
        <taxon>Pseudomonadati</taxon>
        <taxon>Pseudomonadota</taxon>
        <taxon>Alphaproteobacteria</taxon>
        <taxon>Hyphomicrobiales</taxon>
        <taxon>Bartonellaceae</taxon>
        <taxon>Bartonella</taxon>
    </lineage>
</organism>
<dbReference type="EMBL" id="UFTF01000001">
    <property type="protein sequence ID" value="SUV45777.1"/>
    <property type="molecule type" value="Genomic_DNA"/>
</dbReference>
<protein>
    <submittedName>
        <fullName evidence="1">Uncharacterized protein</fullName>
    </submittedName>
</protein>
<accession>A0A380ZFR2</accession>
<sequence length="232" mass="27224">MYNFCPFIIRNKTAMNISLSRRCALNCKSFSICASVNTTVPLFDSIAEKVLSTCTPLHLPDSYKSAIESEYKSPSYKLWQYITKNKPSTCNCREVRTANKKYFYIQWISVSNQTPQKKAKYAEKYTVQLPSINQKKWLLFSNNIFSHKASTCNSDWRDISAFTPHINTTKYQLTFAKNIFENNKIYNREKQNFALKSLTARISSDTIWHQAENLHKMSNYINKNLNRWVYRL</sequence>
<name>A0A380ZFR2_BARDO</name>